<evidence type="ECO:0000313" key="3">
    <source>
        <dbReference type="Proteomes" id="UP001140817"/>
    </source>
</evidence>
<comment type="caution">
    <text evidence="2">The sequence shown here is derived from an EMBL/GenBank/DDBJ whole genome shotgun (WGS) entry which is preliminary data.</text>
</comment>
<evidence type="ECO:0000313" key="2">
    <source>
        <dbReference type="EMBL" id="MCR1822067.1"/>
    </source>
</evidence>
<dbReference type="RefSeq" id="WP_257560180.1">
    <property type="nucleotide sequence ID" value="NZ_JANKBY010000033.1"/>
</dbReference>
<reference evidence="2" key="1">
    <citation type="submission" date="2022-07" db="EMBL/GenBank/DDBJ databases">
        <title>Enhanced cultured diversity of the mouse gut microbiota enables custom-made synthetic communities.</title>
        <authorList>
            <person name="Afrizal A."/>
        </authorList>
    </citation>
    <scope>NUCLEOTIDE SEQUENCE</scope>
    <source>
        <strain evidence="2">DSM 29186</strain>
    </source>
</reference>
<keyword evidence="1" id="KW-0472">Membrane</keyword>
<sequence>MAIKIGDNNKLKKSYIIDNSNSNVRYEDVPKESFANRHPIIIGIVCSIIASVIMMFGFWDKISGFIKNLF</sequence>
<keyword evidence="1" id="KW-1133">Transmembrane helix</keyword>
<gene>
    <name evidence="2" type="ORF">NSA58_04635</name>
</gene>
<evidence type="ECO:0000256" key="1">
    <source>
        <dbReference type="SAM" id="Phobius"/>
    </source>
</evidence>
<dbReference type="AlphaFoldDB" id="A0A9X2M6Y8"/>
<keyword evidence="1" id="KW-0812">Transmembrane</keyword>
<protein>
    <submittedName>
        <fullName evidence="2">Uncharacterized protein</fullName>
    </submittedName>
</protein>
<dbReference type="EMBL" id="JANKBY010000033">
    <property type="protein sequence ID" value="MCR1822067.1"/>
    <property type="molecule type" value="Genomic_DNA"/>
</dbReference>
<organism evidence="2 3">
    <name type="scientific">Terrisporobacter muris</name>
    <dbReference type="NCBI Taxonomy" id="2963284"/>
    <lineage>
        <taxon>Bacteria</taxon>
        <taxon>Bacillati</taxon>
        <taxon>Bacillota</taxon>
        <taxon>Clostridia</taxon>
        <taxon>Peptostreptococcales</taxon>
        <taxon>Peptostreptococcaceae</taxon>
        <taxon>Terrisporobacter</taxon>
    </lineage>
</organism>
<feature type="transmembrane region" description="Helical" evidence="1">
    <location>
        <begin position="40"/>
        <end position="59"/>
    </location>
</feature>
<proteinExistence type="predicted"/>
<dbReference type="Proteomes" id="UP001140817">
    <property type="component" value="Unassembled WGS sequence"/>
</dbReference>
<keyword evidence="3" id="KW-1185">Reference proteome</keyword>
<name>A0A9X2M6Y8_9FIRM</name>
<accession>A0A9X2M6Y8</accession>